<dbReference type="EMBL" id="FUWZ01000001">
    <property type="protein sequence ID" value="SJZ51615.1"/>
    <property type="molecule type" value="Genomic_DNA"/>
</dbReference>
<keyword evidence="2" id="KW-1185">Reference proteome</keyword>
<gene>
    <name evidence="1" type="ORF">SAMN04488128_101555</name>
</gene>
<dbReference type="AlphaFoldDB" id="A0A1T4LA33"/>
<organism evidence="1 2">
    <name type="scientific">Chitinophaga eiseniae</name>
    <dbReference type="NCBI Taxonomy" id="634771"/>
    <lineage>
        <taxon>Bacteria</taxon>
        <taxon>Pseudomonadati</taxon>
        <taxon>Bacteroidota</taxon>
        <taxon>Chitinophagia</taxon>
        <taxon>Chitinophagales</taxon>
        <taxon>Chitinophagaceae</taxon>
        <taxon>Chitinophaga</taxon>
    </lineage>
</organism>
<evidence type="ECO:0000313" key="1">
    <source>
        <dbReference type="EMBL" id="SJZ51615.1"/>
    </source>
</evidence>
<name>A0A1T4LA33_9BACT</name>
<reference evidence="2" key="1">
    <citation type="submission" date="2017-02" db="EMBL/GenBank/DDBJ databases">
        <authorList>
            <person name="Varghese N."/>
            <person name="Submissions S."/>
        </authorList>
    </citation>
    <scope>NUCLEOTIDE SEQUENCE [LARGE SCALE GENOMIC DNA]</scope>
    <source>
        <strain evidence="2">DSM 22224</strain>
    </source>
</reference>
<protein>
    <submittedName>
        <fullName evidence="1">Uncharacterized protein</fullName>
    </submittedName>
</protein>
<dbReference type="OrthoDB" id="5735516at2"/>
<dbReference type="RefSeq" id="WP_078667233.1">
    <property type="nucleotide sequence ID" value="NZ_FUWZ01000001.1"/>
</dbReference>
<dbReference type="InterPro" id="IPR046525">
    <property type="entry name" value="DUF6702"/>
</dbReference>
<dbReference type="Proteomes" id="UP000190367">
    <property type="component" value="Unassembled WGS sequence"/>
</dbReference>
<evidence type="ECO:0000313" key="2">
    <source>
        <dbReference type="Proteomes" id="UP000190367"/>
    </source>
</evidence>
<accession>A0A1T4LA33</accession>
<dbReference type="STRING" id="634771.SAMN04488128_101555"/>
<dbReference type="Pfam" id="PF20420">
    <property type="entry name" value="DUF6702"/>
    <property type="match status" value="1"/>
</dbReference>
<proteinExistence type="predicted"/>
<sequence length="162" mass="18544">MGLLLCKWWTVAWMALLHPFYVSVTEITHNTAKKELEISCRIFADDLENTLKAQYNTSFDIIKPANRQQVEKIMADYLSKHLQVTLDGKKIPLHFLGYKIEEDAVWSFLSAENIPAPKKVAVMNDLLYQQHPSQINMIHVIVGGKRQSTKLDNPTANAVMEF</sequence>